<reference evidence="3" key="1">
    <citation type="submission" date="2016-04" db="EMBL/GenBank/DDBJ databases">
        <authorList>
            <person name="Zhang B."/>
        </authorList>
    </citation>
    <scope>NUCLEOTIDE SEQUENCE [LARGE SCALE GENOMIC DNA]</scope>
    <source>
        <strain evidence="3">S10</strain>
    </source>
</reference>
<evidence type="ECO:0000313" key="3">
    <source>
        <dbReference type="Proteomes" id="UP000076096"/>
    </source>
</evidence>
<dbReference type="Proteomes" id="UP000076096">
    <property type="component" value="Chromosome"/>
</dbReference>
<dbReference type="AlphaFoldDB" id="A0A143BZM0"/>
<evidence type="ECO:0000256" key="1">
    <source>
        <dbReference type="SAM" id="MobiDB-lite"/>
    </source>
</evidence>
<sequence length="82" mass="8787">MHVDLTAVTEAPVPAGPAGDRDRRPALGSLHGARLVGLGERVQLGERPPIGTCGRDAFLNHWRTSSPYFRHISAASITDRSS</sequence>
<dbReference type="EMBL" id="CP015098">
    <property type="protein sequence ID" value="AMW10584.1"/>
    <property type="molecule type" value="Genomic_DNA"/>
</dbReference>
<evidence type="ECO:0000313" key="2">
    <source>
        <dbReference type="EMBL" id="AMW10584.1"/>
    </source>
</evidence>
<accession>A0A143BZM0</accession>
<keyword evidence="3" id="KW-1185">Reference proteome</keyword>
<feature type="region of interest" description="Disordered" evidence="1">
    <location>
        <begin position="1"/>
        <end position="26"/>
    </location>
</feature>
<protein>
    <submittedName>
        <fullName evidence="2">Uncharacterized protein</fullName>
    </submittedName>
</protein>
<gene>
    <name evidence="2" type="ORF">A4E84_14370</name>
</gene>
<dbReference type="KEGG" id="stsi:A4E84_14370"/>
<organism evidence="2 3">
    <name type="scientific">Streptomyces qaidamensis</name>
    <dbReference type="NCBI Taxonomy" id="1783515"/>
    <lineage>
        <taxon>Bacteria</taxon>
        <taxon>Bacillati</taxon>
        <taxon>Actinomycetota</taxon>
        <taxon>Actinomycetes</taxon>
        <taxon>Kitasatosporales</taxon>
        <taxon>Streptomycetaceae</taxon>
        <taxon>Streptomyces</taxon>
        <taxon>Streptomyces aurantiacus group</taxon>
    </lineage>
</organism>
<proteinExistence type="predicted"/>
<name>A0A143BZM0_9ACTN</name>